<evidence type="ECO:0000256" key="1">
    <source>
        <dbReference type="SAM" id="MobiDB-lite"/>
    </source>
</evidence>
<reference evidence="2" key="2">
    <citation type="submission" date="2023-04" db="EMBL/GenBank/DDBJ databases">
        <authorList>
            <person name="Bruccoleri R.E."/>
            <person name="Oakeley E.J."/>
            <person name="Faust A.-M."/>
            <person name="Dessus-Babus S."/>
            <person name="Altorfer M."/>
            <person name="Burckhardt D."/>
            <person name="Oertli M."/>
            <person name="Naumann U."/>
            <person name="Petersen F."/>
            <person name="Wong J."/>
        </authorList>
    </citation>
    <scope>NUCLEOTIDE SEQUENCE</scope>
    <source>
        <strain evidence="2">GSM-AAB239-AS_SAM_17_03QT</strain>
        <tissue evidence="2">Leaf</tissue>
    </source>
</reference>
<name>A0AAX6ESU6_IRIPA</name>
<evidence type="ECO:0000313" key="2">
    <source>
        <dbReference type="EMBL" id="KAJ6806981.1"/>
    </source>
</evidence>
<reference evidence="2" key="1">
    <citation type="journal article" date="2023" name="GigaByte">
        <title>Genome assembly of the bearded iris, Iris pallida Lam.</title>
        <authorList>
            <person name="Bruccoleri R.E."/>
            <person name="Oakeley E.J."/>
            <person name="Faust A.M.E."/>
            <person name="Altorfer M."/>
            <person name="Dessus-Babus S."/>
            <person name="Burckhardt D."/>
            <person name="Oertli M."/>
            <person name="Naumann U."/>
            <person name="Petersen F."/>
            <person name="Wong J."/>
        </authorList>
    </citation>
    <scope>NUCLEOTIDE SEQUENCE</scope>
    <source>
        <strain evidence="2">GSM-AAB239-AS_SAM_17_03QT</strain>
    </source>
</reference>
<sequence length="136" mass="15290">MVKGRQGERVRLYVRGTVLGFKRQARSFSQIEVESVREHFAGPDRGGEHEGGGGLVRREAHGVRLQGEGEEGRFPLPLHMGQGHPPPREQRGCPRQVQVQPATKIHGCQGQGFHVSQQYLRYYFQVQVHGRSLEGL</sequence>
<accession>A0AAX6ESU6</accession>
<comment type="caution">
    <text evidence="2">The sequence shown here is derived from an EMBL/GenBank/DDBJ whole genome shotgun (WGS) entry which is preliminary data.</text>
</comment>
<protein>
    <submittedName>
        <fullName evidence="2">60S ribosomal protein L35a-4</fullName>
    </submittedName>
</protein>
<proteinExistence type="predicted"/>
<evidence type="ECO:0000313" key="3">
    <source>
        <dbReference type="Proteomes" id="UP001140949"/>
    </source>
</evidence>
<feature type="region of interest" description="Disordered" evidence="1">
    <location>
        <begin position="68"/>
        <end position="93"/>
    </location>
</feature>
<organism evidence="2 3">
    <name type="scientific">Iris pallida</name>
    <name type="common">Sweet iris</name>
    <dbReference type="NCBI Taxonomy" id="29817"/>
    <lineage>
        <taxon>Eukaryota</taxon>
        <taxon>Viridiplantae</taxon>
        <taxon>Streptophyta</taxon>
        <taxon>Embryophyta</taxon>
        <taxon>Tracheophyta</taxon>
        <taxon>Spermatophyta</taxon>
        <taxon>Magnoliopsida</taxon>
        <taxon>Liliopsida</taxon>
        <taxon>Asparagales</taxon>
        <taxon>Iridaceae</taxon>
        <taxon>Iridoideae</taxon>
        <taxon>Irideae</taxon>
        <taxon>Iris</taxon>
    </lineage>
</organism>
<keyword evidence="3" id="KW-1185">Reference proteome</keyword>
<dbReference type="GO" id="GO:0005840">
    <property type="term" value="C:ribosome"/>
    <property type="evidence" value="ECO:0007669"/>
    <property type="project" value="UniProtKB-KW"/>
</dbReference>
<gene>
    <name evidence="2" type="ORF">M6B38_106765</name>
</gene>
<dbReference type="AlphaFoldDB" id="A0AAX6ESU6"/>
<keyword evidence="2" id="KW-0687">Ribonucleoprotein</keyword>
<dbReference type="EMBL" id="JANAVB010034416">
    <property type="protein sequence ID" value="KAJ6806981.1"/>
    <property type="molecule type" value="Genomic_DNA"/>
</dbReference>
<keyword evidence="2" id="KW-0689">Ribosomal protein</keyword>
<dbReference type="Proteomes" id="UP001140949">
    <property type="component" value="Unassembled WGS sequence"/>
</dbReference>